<dbReference type="PANTHER" id="PTHR43221:SF2">
    <property type="entry name" value="PROTEASE HTPX HOMOLOG"/>
    <property type="match status" value="1"/>
</dbReference>
<feature type="transmembrane region" description="Helical" evidence="12">
    <location>
        <begin position="620"/>
        <end position="642"/>
    </location>
</feature>
<accession>A0A1C5AW69</accession>
<evidence type="ECO:0000256" key="11">
    <source>
        <dbReference type="SAM" id="MobiDB-lite"/>
    </source>
</evidence>
<keyword evidence="9" id="KW-0482">Metalloprotease</keyword>
<name>A0A1C5AW69_9ACTN</name>
<dbReference type="GO" id="GO:0004222">
    <property type="term" value="F:metalloendopeptidase activity"/>
    <property type="evidence" value="ECO:0007669"/>
    <property type="project" value="InterPro"/>
</dbReference>
<sequence length="899" mass="95720">MSSPDHPQSVRSPLAVTWATTLRFLLLAVATTATVATVTNWLLPWVFGDYDNAAIEAVNACQTAVYRDLMGISRAHGFWDVFRSDGPFHQRLDQLADCPRTGRSGAWPLIGVVSFWTIVIVALWWLPAWRIRRRRYERLGQVAGPHPPGADGRPRLLDALAQLQHTAGVPSAVTYLRDNLDPRCTALAFGRTGHRCVVLSAGLETLRHRDRAAFDAVVLHELAHVRNRDVDVGFLTVIAWRVAMPLVALTTLLSIARPWTNTGGTAGDKLLGAAVALQFLGSSAAVLLLGRSVLRSRELLADARVSHWASRDALIRALESHFPHSPRRPVLLWTHPSLARRISAMRDSRLLEATNFWVWFAVGLVTKTIIYGVATTSRDNAWGLSMVAAYAVGAGFVLVAFASEILRDPDPNRDHRDGRRVAVGLGLGLAIGFVLLDSTVISIVVMAQDAFALQLLLWIPVLCGAAWLAYRWLAVVAAAWAPVLAVLRRSWSRALGWTTLGMSIVPIYVGLTFLVSQLTQSIIGPLIDAEGVLSAPALLVELPLRFALSPYQRTGPLLLVLAALPLVADVLRGRTRNAPSAPRARSGLTPGLLHGFVWGLVAITLSPVVAVSLLGEGGGLTAFLAICGVVVVTQVACAAQLAHRLRHRPHPVGAAALGGLTVGLFWTAWTIFLSMLSSQASGAAVSLSALVQESWYPVPVGVALGAGVAYLTARLYQRQAGPDGAALVHPDLTAKVPDVPPGRPRRPRRLGLRYGLINAAAILVVSMYLSILVAIPVGLLLQVVCAIHVIRKPQRRYPVLAATLASVVTGVVGQAAVLMLIVATLLSSEVSNGVAFAVNGTLLLGCPLVVGTGVGSAVAGILHGIRSGRRLPPGPGPGPGVGNGRYGPGPGPGLVRSRR</sequence>
<evidence type="ECO:0000256" key="9">
    <source>
        <dbReference type="ARBA" id="ARBA00023049"/>
    </source>
</evidence>
<dbReference type="Pfam" id="PF01435">
    <property type="entry name" value="Peptidase_M48"/>
    <property type="match status" value="1"/>
</dbReference>
<protein>
    <submittedName>
        <fullName evidence="14">Peptidase family M48</fullName>
    </submittedName>
</protein>
<evidence type="ECO:0000256" key="1">
    <source>
        <dbReference type="ARBA" id="ARBA00001947"/>
    </source>
</evidence>
<feature type="transmembrane region" description="Helical" evidence="12">
    <location>
        <begin position="232"/>
        <end position="255"/>
    </location>
</feature>
<keyword evidence="8 12" id="KW-1133">Transmembrane helix</keyword>
<keyword evidence="15" id="KW-1185">Reference proteome</keyword>
<evidence type="ECO:0000313" key="14">
    <source>
        <dbReference type="EMBL" id="SCF49462.1"/>
    </source>
</evidence>
<keyword evidence="2" id="KW-1003">Cell membrane</keyword>
<keyword evidence="10 12" id="KW-0472">Membrane</keyword>
<feature type="transmembrane region" description="Helical" evidence="12">
    <location>
        <begin position="695"/>
        <end position="713"/>
    </location>
</feature>
<feature type="transmembrane region" description="Helical" evidence="12">
    <location>
        <begin position="380"/>
        <end position="401"/>
    </location>
</feature>
<evidence type="ECO:0000256" key="10">
    <source>
        <dbReference type="ARBA" id="ARBA00023136"/>
    </source>
</evidence>
<evidence type="ECO:0000256" key="5">
    <source>
        <dbReference type="ARBA" id="ARBA00022723"/>
    </source>
</evidence>
<feature type="transmembrane region" description="Helical" evidence="12">
    <location>
        <begin position="554"/>
        <end position="571"/>
    </location>
</feature>
<dbReference type="RefSeq" id="WP_074479055.1">
    <property type="nucleotide sequence ID" value="NZ_JBIRZV010000002.1"/>
</dbReference>
<feature type="transmembrane region" description="Helical" evidence="12">
    <location>
        <begin position="21"/>
        <end position="43"/>
    </location>
</feature>
<reference evidence="15" key="1">
    <citation type="submission" date="2016-06" db="EMBL/GenBank/DDBJ databases">
        <authorList>
            <person name="Varghese N."/>
            <person name="Submissions Spin"/>
        </authorList>
    </citation>
    <scope>NUCLEOTIDE SEQUENCE [LARGE SCALE GENOMIC DNA]</scope>
    <source>
        <strain evidence="15">DSM 43168</strain>
    </source>
</reference>
<keyword evidence="6" id="KW-0378">Hydrolase</keyword>
<evidence type="ECO:0000259" key="13">
    <source>
        <dbReference type="Pfam" id="PF01435"/>
    </source>
</evidence>
<feature type="transmembrane region" description="Helical" evidence="12">
    <location>
        <begin position="356"/>
        <end position="374"/>
    </location>
</feature>
<feature type="transmembrane region" description="Helical" evidence="12">
    <location>
        <begin position="773"/>
        <end position="790"/>
    </location>
</feature>
<feature type="transmembrane region" description="Helical" evidence="12">
    <location>
        <begin position="592"/>
        <end position="614"/>
    </location>
</feature>
<comment type="cofactor">
    <cofactor evidence="1">
        <name>Zn(2+)</name>
        <dbReference type="ChEBI" id="CHEBI:29105"/>
    </cofactor>
</comment>
<feature type="domain" description="Peptidase M48" evidence="13">
    <location>
        <begin position="181"/>
        <end position="347"/>
    </location>
</feature>
<dbReference type="CDD" id="cd07329">
    <property type="entry name" value="M56_like"/>
    <property type="match status" value="1"/>
</dbReference>
<dbReference type="InterPro" id="IPR001915">
    <property type="entry name" value="Peptidase_M48"/>
</dbReference>
<evidence type="ECO:0000256" key="7">
    <source>
        <dbReference type="ARBA" id="ARBA00022833"/>
    </source>
</evidence>
<gene>
    <name evidence="14" type="ORF">GA0070563_12261</name>
</gene>
<keyword evidence="4 12" id="KW-0812">Transmembrane</keyword>
<dbReference type="InterPro" id="IPR050083">
    <property type="entry name" value="HtpX_protease"/>
</dbReference>
<proteinExistence type="predicted"/>
<dbReference type="Proteomes" id="UP000183585">
    <property type="component" value="Unassembled WGS sequence"/>
</dbReference>
<feature type="compositionally biased region" description="Gly residues" evidence="11">
    <location>
        <begin position="879"/>
        <end position="888"/>
    </location>
</feature>
<evidence type="ECO:0000256" key="3">
    <source>
        <dbReference type="ARBA" id="ARBA00022670"/>
    </source>
</evidence>
<feature type="transmembrane region" description="Helical" evidence="12">
    <location>
        <begin position="494"/>
        <end position="515"/>
    </location>
</feature>
<dbReference type="GO" id="GO:0006508">
    <property type="term" value="P:proteolysis"/>
    <property type="evidence" value="ECO:0007669"/>
    <property type="project" value="UniProtKB-KW"/>
</dbReference>
<feature type="transmembrane region" description="Helical" evidence="12">
    <location>
        <begin position="750"/>
        <end position="767"/>
    </location>
</feature>
<dbReference type="EMBL" id="FMCT01000022">
    <property type="protein sequence ID" value="SCF49462.1"/>
    <property type="molecule type" value="Genomic_DNA"/>
</dbReference>
<feature type="region of interest" description="Disordered" evidence="11">
    <location>
        <begin position="869"/>
        <end position="899"/>
    </location>
</feature>
<evidence type="ECO:0000256" key="4">
    <source>
        <dbReference type="ARBA" id="ARBA00022692"/>
    </source>
</evidence>
<keyword evidence="3" id="KW-0645">Protease</keyword>
<feature type="transmembrane region" description="Helical" evidence="12">
    <location>
        <begin position="105"/>
        <end position="126"/>
    </location>
</feature>
<evidence type="ECO:0000256" key="8">
    <source>
        <dbReference type="ARBA" id="ARBA00022989"/>
    </source>
</evidence>
<evidence type="ECO:0000256" key="12">
    <source>
        <dbReference type="SAM" id="Phobius"/>
    </source>
</evidence>
<feature type="transmembrane region" description="Helical" evidence="12">
    <location>
        <begin position="270"/>
        <end position="290"/>
    </location>
</feature>
<dbReference type="Gene3D" id="3.30.2010.10">
    <property type="entry name" value="Metalloproteases ('zincins'), catalytic domain"/>
    <property type="match status" value="1"/>
</dbReference>
<evidence type="ECO:0000256" key="6">
    <source>
        <dbReference type="ARBA" id="ARBA00022801"/>
    </source>
</evidence>
<evidence type="ECO:0000313" key="15">
    <source>
        <dbReference type="Proteomes" id="UP000183585"/>
    </source>
</evidence>
<feature type="transmembrane region" description="Helical" evidence="12">
    <location>
        <begin position="654"/>
        <end position="675"/>
    </location>
</feature>
<feature type="transmembrane region" description="Helical" evidence="12">
    <location>
        <begin position="842"/>
        <end position="862"/>
    </location>
</feature>
<dbReference type="PANTHER" id="PTHR43221">
    <property type="entry name" value="PROTEASE HTPX"/>
    <property type="match status" value="1"/>
</dbReference>
<evidence type="ECO:0000256" key="2">
    <source>
        <dbReference type="ARBA" id="ARBA00022475"/>
    </source>
</evidence>
<dbReference type="AlphaFoldDB" id="A0A1C5AW69"/>
<keyword evidence="5" id="KW-0479">Metal-binding</keyword>
<dbReference type="GO" id="GO:0046872">
    <property type="term" value="F:metal ion binding"/>
    <property type="evidence" value="ECO:0007669"/>
    <property type="project" value="UniProtKB-KW"/>
</dbReference>
<feature type="transmembrane region" description="Helical" evidence="12">
    <location>
        <begin position="421"/>
        <end position="445"/>
    </location>
</feature>
<feature type="transmembrane region" description="Helical" evidence="12">
    <location>
        <begin position="457"/>
        <end position="487"/>
    </location>
</feature>
<feature type="transmembrane region" description="Helical" evidence="12">
    <location>
        <begin position="797"/>
        <end position="822"/>
    </location>
</feature>
<keyword evidence="7" id="KW-0862">Zinc</keyword>
<organism evidence="14 15">
    <name type="scientific">Micromonospora carbonacea</name>
    <dbReference type="NCBI Taxonomy" id="47853"/>
    <lineage>
        <taxon>Bacteria</taxon>
        <taxon>Bacillati</taxon>
        <taxon>Actinomycetota</taxon>
        <taxon>Actinomycetes</taxon>
        <taxon>Micromonosporales</taxon>
        <taxon>Micromonosporaceae</taxon>
        <taxon>Micromonospora</taxon>
    </lineage>
</organism>